<dbReference type="KEGG" id="nur:ATY38_12960"/>
<keyword evidence="2" id="KW-1185">Reference proteome</keyword>
<evidence type="ECO:0000313" key="2">
    <source>
        <dbReference type="Proteomes" id="UP000182882"/>
    </source>
</evidence>
<name>A0A1H2E7D7_9PROT</name>
<dbReference type="Pfam" id="PF00353">
    <property type="entry name" value="HemolysinCabind"/>
    <property type="match status" value="1"/>
</dbReference>
<proteinExistence type="predicted"/>
<dbReference type="AlphaFoldDB" id="A0A1H2E7D7"/>
<sequence>MAKTYQDYFDELGFKESSSIPDGTQNYGTENPFGYIGKYQFGEAALFDLGYYGLDNSDDNLFRNDWIGNWSGKNGIHSKQDYFSNGAIQEIIIRDWHDILWERIKFLELDKYEGQILNDNPITISGMLAAAHLVGAGSTSSETAGLKGYLQSGAIFSKADGNGTTANTFMISFEGFQTPFTADHNKAELIAGGTGNDTLTGFEGNDILNGNENTDAAIYRGHFNDYDIQHNADESWTVKHKNGGVDGADTLNQIERIQFDDISLALDFDGKAGITAKTLGAVFGRESVSNETFSGIGLNLLDNGMSYEALMQFAISAALGDNITNHTAVVNLLYENVVGHAPSAVDQAYYVGLLDSGTHTVASIGVMAADTALNEENINLAELSQIGMEYLLISV</sequence>
<evidence type="ECO:0000313" key="1">
    <source>
        <dbReference type="EMBL" id="SDT91102.1"/>
    </source>
</evidence>
<protein>
    <recommendedName>
        <fullName evidence="3">Hemolysin-type calcium-binding repeat-containing protein</fullName>
    </recommendedName>
</protein>
<dbReference type="Proteomes" id="UP000182882">
    <property type="component" value="Unassembled WGS sequence"/>
</dbReference>
<gene>
    <name evidence="1" type="ORF">SAMN05216406_1106</name>
</gene>
<accession>A0A1H2E7D7</accession>
<dbReference type="InterPro" id="IPR001343">
    <property type="entry name" value="Hemolysn_Ca-bd"/>
</dbReference>
<organism evidence="1 2">
    <name type="scientific">Nitrosomonas ureae</name>
    <dbReference type="NCBI Taxonomy" id="44577"/>
    <lineage>
        <taxon>Bacteria</taxon>
        <taxon>Pseudomonadati</taxon>
        <taxon>Pseudomonadota</taxon>
        <taxon>Betaproteobacteria</taxon>
        <taxon>Nitrosomonadales</taxon>
        <taxon>Nitrosomonadaceae</taxon>
        <taxon>Nitrosomonas</taxon>
    </lineage>
</organism>
<reference evidence="2" key="1">
    <citation type="submission" date="2016-10" db="EMBL/GenBank/DDBJ databases">
        <authorList>
            <person name="Varghese N."/>
            <person name="Submissions S."/>
        </authorList>
    </citation>
    <scope>NUCLEOTIDE SEQUENCE [LARGE SCALE GENOMIC DNA]</scope>
    <source>
        <strain evidence="2">Nm10</strain>
    </source>
</reference>
<dbReference type="GO" id="GO:0005509">
    <property type="term" value="F:calcium ion binding"/>
    <property type="evidence" value="ECO:0007669"/>
    <property type="project" value="InterPro"/>
</dbReference>
<evidence type="ECO:0008006" key="3">
    <source>
        <dbReference type="Google" id="ProtNLM"/>
    </source>
</evidence>
<dbReference type="EMBL" id="FNLN01000010">
    <property type="protein sequence ID" value="SDT91102.1"/>
    <property type="molecule type" value="Genomic_DNA"/>
</dbReference>
<dbReference type="RefSeq" id="WP_062559674.1">
    <property type="nucleotide sequence ID" value="NZ_CP013341.1"/>
</dbReference>